<reference evidence="4" key="1">
    <citation type="journal article" date="2020" name="Stud. Mycol.">
        <title>101 Dothideomycetes genomes: a test case for predicting lifestyles and emergence of pathogens.</title>
        <authorList>
            <person name="Haridas S."/>
            <person name="Albert R."/>
            <person name="Binder M."/>
            <person name="Bloem J."/>
            <person name="Labutti K."/>
            <person name="Salamov A."/>
            <person name="Andreopoulos B."/>
            <person name="Baker S."/>
            <person name="Barry K."/>
            <person name="Bills G."/>
            <person name="Bluhm B."/>
            <person name="Cannon C."/>
            <person name="Castanera R."/>
            <person name="Culley D."/>
            <person name="Daum C."/>
            <person name="Ezra D."/>
            <person name="Gonzalez J."/>
            <person name="Henrissat B."/>
            <person name="Kuo A."/>
            <person name="Liang C."/>
            <person name="Lipzen A."/>
            <person name="Lutzoni F."/>
            <person name="Magnuson J."/>
            <person name="Mondo S."/>
            <person name="Nolan M."/>
            <person name="Ohm R."/>
            <person name="Pangilinan J."/>
            <person name="Park H.-J."/>
            <person name="Ramirez L."/>
            <person name="Alfaro M."/>
            <person name="Sun H."/>
            <person name="Tritt A."/>
            <person name="Yoshinaga Y."/>
            <person name="Zwiers L.-H."/>
            <person name="Turgeon B."/>
            <person name="Goodwin S."/>
            <person name="Spatafora J."/>
            <person name="Crous P."/>
            <person name="Grigoriev I."/>
        </authorList>
    </citation>
    <scope>NUCLEOTIDE SEQUENCE</scope>
    <source>
        <strain evidence="4">CBS 109.77</strain>
    </source>
</reference>
<evidence type="ECO:0000313" key="4">
    <source>
        <dbReference type="EMBL" id="KAF2797589.1"/>
    </source>
</evidence>
<evidence type="ECO:0000256" key="2">
    <source>
        <dbReference type="ARBA" id="ARBA00023002"/>
    </source>
</evidence>
<evidence type="ECO:0000313" key="5">
    <source>
        <dbReference type="Proteomes" id="UP000799757"/>
    </source>
</evidence>
<dbReference type="AlphaFoldDB" id="A0A6A6XML9"/>
<dbReference type="OrthoDB" id="74991at2759"/>
<dbReference type="Pfam" id="PF04166">
    <property type="entry name" value="PdxA"/>
    <property type="match status" value="1"/>
</dbReference>
<proteinExistence type="predicted"/>
<dbReference type="InterPro" id="IPR005255">
    <property type="entry name" value="PdxA_fam"/>
</dbReference>
<evidence type="ECO:0000256" key="3">
    <source>
        <dbReference type="ARBA" id="ARBA00023027"/>
    </source>
</evidence>
<gene>
    <name evidence="4" type="ORF">K505DRAFT_372357</name>
</gene>
<name>A0A6A6XML9_9PLEO</name>
<dbReference type="GO" id="GO:0016491">
    <property type="term" value="F:oxidoreductase activity"/>
    <property type="evidence" value="ECO:0007669"/>
    <property type="project" value="UniProtKB-KW"/>
</dbReference>
<dbReference type="PANTHER" id="PTHR30004:SF3">
    <property type="entry name" value="4-HYDROXYTHREONINE-4-PHOSPHATE DEHYDROGENASE 2-RELATED"/>
    <property type="match status" value="1"/>
</dbReference>
<keyword evidence="3" id="KW-0520">NAD</keyword>
<evidence type="ECO:0000256" key="1">
    <source>
        <dbReference type="ARBA" id="ARBA00022723"/>
    </source>
</evidence>
<organism evidence="4 5">
    <name type="scientific">Melanomma pulvis-pyrius CBS 109.77</name>
    <dbReference type="NCBI Taxonomy" id="1314802"/>
    <lineage>
        <taxon>Eukaryota</taxon>
        <taxon>Fungi</taxon>
        <taxon>Dikarya</taxon>
        <taxon>Ascomycota</taxon>
        <taxon>Pezizomycotina</taxon>
        <taxon>Dothideomycetes</taxon>
        <taxon>Pleosporomycetidae</taxon>
        <taxon>Pleosporales</taxon>
        <taxon>Melanommataceae</taxon>
        <taxon>Melanomma</taxon>
    </lineage>
</organism>
<accession>A0A6A6XML9</accession>
<dbReference type="Gene3D" id="3.40.718.10">
    <property type="entry name" value="Isopropylmalate Dehydrogenase"/>
    <property type="match status" value="1"/>
</dbReference>
<dbReference type="GO" id="GO:0051287">
    <property type="term" value="F:NAD binding"/>
    <property type="evidence" value="ECO:0007669"/>
    <property type="project" value="InterPro"/>
</dbReference>
<keyword evidence="5" id="KW-1185">Reference proteome</keyword>
<keyword evidence="1" id="KW-0479">Metal-binding</keyword>
<keyword evidence="2" id="KW-0560">Oxidoreductase</keyword>
<dbReference type="EMBL" id="MU001803">
    <property type="protein sequence ID" value="KAF2797589.1"/>
    <property type="molecule type" value="Genomic_DNA"/>
</dbReference>
<protein>
    <submittedName>
        <fullName evidence="4">4-hydroxythreonine-4-phosphate dehydrogenase</fullName>
    </submittedName>
</protein>
<dbReference type="SUPFAM" id="SSF53659">
    <property type="entry name" value="Isocitrate/Isopropylmalate dehydrogenase-like"/>
    <property type="match status" value="1"/>
</dbReference>
<sequence length="338" mass="36147">MTTQRRPRVAVTLGDAAGIGPELAAKLCSDPKNLEKADIFILANKDEVASAATDAGGVTISIADIAGPNGVQIMDESHIPVPSIPRGQVSKEAGTRAMYQLRRAIDMKLRGEIDAIVFAPLNKGAMKLAGMKEEDELRWFANLLDYKGTTSEINIIPGLWTGRVTSHVGVQEVAALITKEAVKNAILLTHRLLWESGLDNPRLAVCALNPHNGECGCFGRQEIDEINPGIELARKEKPGISVEGSFPCDTIFLKRANYDGIVTMYHDQGQIAVKLLGFDGGVTVQGGLPIVISTPAHGTAFDIVGKGIAGVGSTQKAFDIAVTMAERRMAKEAREARL</sequence>
<dbReference type="Proteomes" id="UP000799757">
    <property type="component" value="Unassembled WGS sequence"/>
</dbReference>
<dbReference type="PANTHER" id="PTHR30004">
    <property type="entry name" value="4-HYDROXYTHREONINE-4-PHOSPHATE DEHYDROGENASE"/>
    <property type="match status" value="1"/>
</dbReference>
<dbReference type="GO" id="GO:0046872">
    <property type="term" value="F:metal ion binding"/>
    <property type="evidence" value="ECO:0007669"/>
    <property type="project" value="UniProtKB-KW"/>
</dbReference>